<accession>A0A0S6U513</accession>
<dbReference type="SUPFAM" id="SSF69279">
    <property type="entry name" value="Phage tail proteins"/>
    <property type="match status" value="1"/>
</dbReference>
<organism evidence="1">
    <name type="scientific">Clostridium botulinum B str. Osaka05</name>
    <dbReference type="NCBI Taxonomy" id="1407017"/>
    <lineage>
        <taxon>Bacteria</taxon>
        <taxon>Bacillati</taxon>
        <taxon>Bacillota</taxon>
        <taxon>Clostridia</taxon>
        <taxon>Eubacteriales</taxon>
        <taxon>Clostridiaceae</taxon>
        <taxon>Clostridium</taxon>
    </lineage>
</organism>
<gene>
    <name evidence="1" type="ORF">CBO05C_3159</name>
</gene>
<name>A0A0S6U513_CLOBO</name>
<evidence type="ECO:0000313" key="1">
    <source>
        <dbReference type="EMBL" id="GAE03469.1"/>
    </source>
</evidence>
<protein>
    <submittedName>
        <fullName evidence="1">Uncharacterized protein</fullName>
    </submittedName>
</protein>
<reference evidence="1" key="1">
    <citation type="submission" date="2013-10" db="EMBL/GenBank/DDBJ databases">
        <title>Draft genome sequence of Clostridium botulinum type B strain Osaka05.</title>
        <authorList>
            <person name="Sakaguchi Y."/>
            <person name="Hosomi K."/>
            <person name="Uchiyama J."/>
            <person name="Ogura Y."/>
            <person name="Sakaguchi M."/>
            <person name="Kohda T."/>
            <person name="Mukamoto M."/>
            <person name="Misawa N."/>
            <person name="Matsuzaki S."/>
            <person name="Hayashi T."/>
            <person name="Kozaki S."/>
        </authorList>
    </citation>
    <scope>NUCLEOTIDE SEQUENCE</scope>
    <source>
        <strain evidence="1">Osaka05</strain>
    </source>
</reference>
<dbReference type="HOGENOM" id="CLU_766628_0_0_9"/>
<dbReference type="AlphaFoldDB" id="A0A0S6U513"/>
<dbReference type="EMBL" id="DF384213">
    <property type="protein sequence ID" value="GAE03469.1"/>
    <property type="molecule type" value="Genomic_DNA"/>
</dbReference>
<dbReference type="Proteomes" id="UP000054164">
    <property type="component" value="Unassembled WGS sequence"/>
</dbReference>
<sequence length="361" mass="40834">MAKCKVEFYKKNGYQAFENGDANKITLEHCLVSVKINRTLTTPTAEATITAQYENLPTAIFAGGTQGIVDNFAQVKIYIEDVLQFTGVMKKYVYDVENKTIEMTCHDMYYRMLNLCDRELKFYNTTAADIISTVVSDAKCNFYRSGGTNYSVSKLACEMGTMYNDIINNLVETMHAKIRCAKNGTIILEDQYPPYDESNHENNHYDFEFDSQINLSNDKSSRDAGLLRNILKICCNDKYSIFESKAMTSYLNGERWIDVMDNPLATTEDLKMKMAGQKFLDMWRNSTDINIVPVKGIPTMDLGKVAKVSSKALYSGYYLIVGVSTEINADGYIDTLQLQGMRDKTKVYEQCAQIGSGKVKQ</sequence>
<proteinExistence type="predicted"/>
<dbReference type="RefSeq" id="WP_030036524.1">
    <property type="nucleotide sequence ID" value="NZ_DF384213.1"/>
</dbReference>